<dbReference type="EMBL" id="CZQE01000351">
    <property type="protein sequence ID" value="CUS46242.1"/>
    <property type="molecule type" value="Genomic_DNA"/>
</dbReference>
<dbReference type="GO" id="GO:0000155">
    <property type="term" value="F:phosphorelay sensor kinase activity"/>
    <property type="evidence" value="ECO:0007669"/>
    <property type="project" value="InterPro"/>
</dbReference>
<dbReference type="PROSITE" id="PS50113">
    <property type="entry name" value="PAC"/>
    <property type="match status" value="1"/>
</dbReference>
<evidence type="ECO:0000256" key="2">
    <source>
        <dbReference type="ARBA" id="ARBA00012438"/>
    </source>
</evidence>
<feature type="domain" description="PAS" evidence="10">
    <location>
        <begin position="261"/>
        <end position="311"/>
    </location>
</feature>
<proteinExistence type="predicted"/>
<protein>
    <recommendedName>
        <fullName evidence="2">histidine kinase</fullName>
        <ecNumber evidence="2">2.7.13.3</ecNumber>
    </recommendedName>
</protein>
<dbReference type="InterPro" id="IPR003661">
    <property type="entry name" value="HisK_dim/P_dom"/>
</dbReference>
<dbReference type="CDD" id="cd00130">
    <property type="entry name" value="PAS"/>
    <property type="match status" value="2"/>
</dbReference>
<dbReference type="Pfam" id="PF08447">
    <property type="entry name" value="PAS_3"/>
    <property type="match status" value="1"/>
</dbReference>
<dbReference type="PROSITE" id="PS50109">
    <property type="entry name" value="HIS_KIN"/>
    <property type="match status" value="1"/>
</dbReference>
<feature type="transmembrane region" description="Helical" evidence="8">
    <location>
        <begin position="129"/>
        <end position="149"/>
    </location>
</feature>
<evidence type="ECO:0000256" key="8">
    <source>
        <dbReference type="SAM" id="Phobius"/>
    </source>
</evidence>
<feature type="domain" description="Histidine kinase" evidence="9">
    <location>
        <begin position="651"/>
        <end position="866"/>
    </location>
</feature>
<keyword evidence="8" id="KW-0472">Membrane</keyword>
<keyword evidence="8" id="KW-1133">Transmembrane helix</keyword>
<keyword evidence="7" id="KW-0067">ATP-binding</keyword>
<keyword evidence="8" id="KW-0812">Transmembrane</keyword>
<feature type="transmembrane region" description="Helical" evidence="8">
    <location>
        <begin position="54"/>
        <end position="78"/>
    </location>
</feature>
<comment type="catalytic activity">
    <reaction evidence="1">
        <text>ATP + protein L-histidine = ADP + protein N-phospho-L-histidine.</text>
        <dbReference type="EC" id="2.7.13.3"/>
    </reaction>
</comment>
<dbReference type="InterPro" id="IPR001610">
    <property type="entry name" value="PAC"/>
</dbReference>
<dbReference type="EC" id="2.7.13.3" evidence="2"/>
<name>A0A170PPX7_9ZZZZ</name>
<dbReference type="SMART" id="SM00387">
    <property type="entry name" value="HATPase_c"/>
    <property type="match status" value="1"/>
</dbReference>
<dbReference type="SMART" id="SM00086">
    <property type="entry name" value="PAC"/>
    <property type="match status" value="3"/>
</dbReference>
<dbReference type="PRINTS" id="PR00344">
    <property type="entry name" value="BCTRLSENSOR"/>
</dbReference>
<dbReference type="PROSITE" id="PS50112">
    <property type="entry name" value="PAS"/>
    <property type="match status" value="2"/>
</dbReference>
<feature type="domain" description="PAS" evidence="10">
    <location>
        <begin position="504"/>
        <end position="574"/>
    </location>
</feature>
<dbReference type="Pfam" id="PF00989">
    <property type="entry name" value="PAS"/>
    <property type="match status" value="2"/>
</dbReference>
<feature type="transmembrane region" description="Helical" evidence="8">
    <location>
        <begin position="199"/>
        <end position="222"/>
    </location>
</feature>
<dbReference type="InterPro" id="IPR004358">
    <property type="entry name" value="Sig_transdc_His_kin-like_C"/>
</dbReference>
<dbReference type="SMART" id="SM00388">
    <property type="entry name" value="HisKA"/>
    <property type="match status" value="1"/>
</dbReference>
<dbReference type="SUPFAM" id="SSF47384">
    <property type="entry name" value="Homodimeric domain of signal transducing histidine kinase"/>
    <property type="match status" value="1"/>
</dbReference>
<evidence type="ECO:0000259" key="11">
    <source>
        <dbReference type="PROSITE" id="PS50113"/>
    </source>
</evidence>
<dbReference type="NCBIfam" id="TIGR00229">
    <property type="entry name" value="sensory_box"/>
    <property type="match status" value="3"/>
</dbReference>
<sequence length="870" mass="94944">MFSGIPFAGWVFDAPALQSFGVTGYPMWPLSAVGYIFLAAGFWATMVQHRGAPFLLAIPILIAASVLLENVAGITPGIDRLLFPGQVSQFGGVYPGRPVANSIATFGFLGLALLVAGRRNHAWAELANLFASAAFCFGVASTLLLLFVGPGKEATILHMFVAPLPGSLITVTLATAFLLWRPDAGWTVLLSPDRTRSPFYWLILPLVIALPVIPTLAARWGAGAGPVALPETELLAMLGNVAILGFLLWLSADRFRRQQEELNEVTLALDVAAIALTRADGEITYWSRGCEQLYGWPADEAIGRKKYELLHSRHGRDCQVGPLRPTGSAERELVERRRDGSEISVLESTRIHERPDREPLLVLRMLDISERVRTENALRLSESRLAAAADAHQLGVSQWDVKSGRLEWSPGSEQRLGLPTGGLATFDQWYAFVDPDDAQGVMETMQRAVTNRDERVSFRYRFRQANGVVRTIEGSARCFYDADGQLDTVIGANADVTERDEREATSQLQSIIETIPDATVMIDSTGIIRSFSPAAERMFGIDAATAIGSNVRFLMPDAIAAGHDASIARYLASGERHVIGATRELTARRADGTLFPIEVNIGEAVLGREHIFTGVIRDVSDRLAAEQRMSDLNSELAHISRQNAMSELAADLAHELNQPLSATANFLATARILIERGEDGGRIADLLRLGEEQTLRSGEIIRRLRDFLAKREGEMRVESLDVVVREAVELVLFGTAQFDIQLIYALDPVADTIFADRIQIQQVLVNLLRNAVDALRGHADGAREIIIGSRMMEDMVEISVCDSGPGLPKEMADRLYSRFATTKSGPSMGIGLSISRRIVEAHGGTLVATNRPEGGAMFSFTVPAIGELEE</sequence>
<dbReference type="SUPFAM" id="SSF55874">
    <property type="entry name" value="ATPase domain of HSP90 chaperone/DNA topoisomerase II/histidine kinase"/>
    <property type="match status" value="1"/>
</dbReference>
<dbReference type="InterPro" id="IPR003594">
    <property type="entry name" value="HATPase_dom"/>
</dbReference>
<keyword evidence="4" id="KW-0808">Transferase</keyword>
<evidence type="ECO:0000259" key="9">
    <source>
        <dbReference type="PROSITE" id="PS50109"/>
    </source>
</evidence>
<dbReference type="FunFam" id="3.30.450.20:FF:000060">
    <property type="entry name" value="Sensor protein FixL"/>
    <property type="match status" value="1"/>
</dbReference>
<dbReference type="Gene3D" id="1.10.287.130">
    <property type="match status" value="1"/>
</dbReference>
<feature type="transmembrane region" description="Helical" evidence="8">
    <location>
        <begin position="27"/>
        <end position="47"/>
    </location>
</feature>
<evidence type="ECO:0000256" key="3">
    <source>
        <dbReference type="ARBA" id="ARBA00022553"/>
    </source>
</evidence>
<dbReference type="InterPro" id="IPR052162">
    <property type="entry name" value="Sensor_kinase/Photoreceptor"/>
</dbReference>
<dbReference type="Pfam" id="PF02518">
    <property type="entry name" value="HATPase_c"/>
    <property type="match status" value="1"/>
</dbReference>
<keyword evidence="6 12" id="KW-0418">Kinase</keyword>
<dbReference type="GO" id="GO:0005524">
    <property type="term" value="F:ATP binding"/>
    <property type="evidence" value="ECO:0007669"/>
    <property type="project" value="UniProtKB-KW"/>
</dbReference>
<dbReference type="SUPFAM" id="SSF55785">
    <property type="entry name" value="PYP-like sensor domain (PAS domain)"/>
    <property type="match status" value="3"/>
</dbReference>
<dbReference type="InterPro" id="IPR005467">
    <property type="entry name" value="His_kinase_dom"/>
</dbReference>
<dbReference type="CDD" id="cd00082">
    <property type="entry name" value="HisKA"/>
    <property type="match status" value="1"/>
</dbReference>
<keyword evidence="3" id="KW-0597">Phosphoprotein</keyword>
<dbReference type="Gene3D" id="3.30.450.20">
    <property type="entry name" value="PAS domain"/>
    <property type="match status" value="3"/>
</dbReference>
<dbReference type="Gene3D" id="3.30.565.10">
    <property type="entry name" value="Histidine kinase-like ATPase, C-terminal domain"/>
    <property type="match status" value="1"/>
</dbReference>
<evidence type="ECO:0000313" key="12">
    <source>
        <dbReference type="EMBL" id="CUS46242.1"/>
    </source>
</evidence>
<accession>A0A170PPX7</accession>
<dbReference type="SMART" id="SM00091">
    <property type="entry name" value="PAS"/>
    <property type="match status" value="3"/>
</dbReference>
<evidence type="ECO:0000256" key="4">
    <source>
        <dbReference type="ARBA" id="ARBA00022679"/>
    </source>
</evidence>
<organism evidence="12">
    <name type="scientific">hydrothermal vent metagenome</name>
    <dbReference type="NCBI Taxonomy" id="652676"/>
    <lineage>
        <taxon>unclassified sequences</taxon>
        <taxon>metagenomes</taxon>
        <taxon>ecological metagenomes</taxon>
    </lineage>
</organism>
<dbReference type="PANTHER" id="PTHR43304">
    <property type="entry name" value="PHYTOCHROME-LIKE PROTEIN CPH1"/>
    <property type="match status" value="1"/>
</dbReference>
<dbReference type="PANTHER" id="PTHR43304:SF1">
    <property type="entry name" value="PAC DOMAIN-CONTAINING PROTEIN"/>
    <property type="match status" value="1"/>
</dbReference>
<evidence type="ECO:0000259" key="10">
    <source>
        <dbReference type="PROSITE" id="PS50112"/>
    </source>
</evidence>
<dbReference type="InterPro" id="IPR035965">
    <property type="entry name" value="PAS-like_dom_sf"/>
</dbReference>
<dbReference type="InterPro" id="IPR036890">
    <property type="entry name" value="HATPase_C_sf"/>
</dbReference>
<feature type="transmembrane region" description="Helical" evidence="8">
    <location>
        <begin position="155"/>
        <end position="179"/>
    </location>
</feature>
<evidence type="ECO:0000256" key="6">
    <source>
        <dbReference type="ARBA" id="ARBA00022777"/>
    </source>
</evidence>
<gene>
    <name evidence="12" type="ORF">MGWOODY_Smn3221</name>
</gene>
<dbReference type="AlphaFoldDB" id="A0A170PPX7"/>
<evidence type="ECO:0000256" key="5">
    <source>
        <dbReference type="ARBA" id="ARBA00022741"/>
    </source>
</evidence>
<keyword evidence="5" id="KW-0547">Nucleotide-binding</keyword>
<evidence type="ECO:0000256" key="1">
    <source>
        <dbReference type="ARBA" id="ARBA00000085"/>
    </source>
</evidence>
<dbReference type="InterPro" id="IPR036097">
    <property type="entry name" value="HisK_dim/P_sf"/>
</dbReference>
<dbReference type="GO" id="GO:0006355">
    <property type="term" value="P:regulation of DNA-templated transcription"/>
    <property type="evidence" value="ECO:0007669"/>
    <property type="project" value="InterPro"/>
</dbReference>
<dbReference type="InterPro" id="IPR013655">
    <property type="entry name" value="PAS_fold_3"/>
</dbReference>
<evidence type="ECO:0000256" key="7">
    <source>
        <dbReference type="ARBA" id="ARBA00022840"/>
    </source>
</evidence>
<dbReference type="InterPro" id="IPR000700">
    <property type="entry name" value="PAS-assoc_C"/>
</dbReference>
<reference evidence="12" key="1">
    <citation type="submission" date="2015-10" db="EMBL/GenBank/DDBJ databases">
        <authorList>
            <person name="Gilbert D.G."/>
        </authorList>
    </citation>
    <scope>NUCLEOTIDE SEQUENCE</scope>
</reference>
<dbReference type="InterPro" id="IPR013767">
    <property type="entry name" value="PAS_fold"/>
</dbReference>
<dbReference type="InterPro" id="IPR000014">
    <property type="entry name" value="PAS"/>
</dbReference>
<feature type="domain" description="PAC" evidence="11">
    <location>
        <begin position="456"/>
        <end position="508"/>
    </location>
</feature>
<feature type="transmembrane region" description="Helical" evidence="8">
    <location>
        <begin position="98"/>
        <end position="117"/>
    </location>
</feature>